<keyword evidence="3" id="KW-1185">Reference proteome</keyword>
<dbReference type="PANTHER" id="PTHR47229">
    <property type="entry name" value="TRANSMEMBRANE PROTEIN 141"/>
    <property type="match status" value="1"/>
</dbReference>
<reference evidence="2" key="1">
    <citation type="submission" date="2025-08" db="UniProtKB">
        <authorList>
            <consortium name="Ensembl"/>
        </authorList>
    </citation>
    <scope>IDENTIFICATION</scope>
</reference>
<dbReference type="Ensembl" id="ENSCABT00000002110.1">
    <property type="protein sequence ID" value="ENSCABP00000001949.1"/>
    <property type="gene ID" value="ENSCABG00000001558.1"/>
</dbReference>
<evidence type="ECO:0000313" key="3">
    <source>
        <dbReference type="Proteomes" id="UP000694404"/>
    </source>
</evidence>
<name>A0A8C0IK24_CHEAB</name>
<feature type="transmembrane region" description="Helical" evidence="1">
    <location>
        <begin position="60"/>
        <end position="80"/>
    </location>
</feature>
<proteinExistence type="predicted"/>
<keyword evidence="1" id="KW-0812">Transmembrane</keyword>
<dbReference type="PANTHER" id="PTHR47229:SF1">
    <property type="entry name" value="TRANSMEMBRANE PROTEIN 141"/>
    <property type="match status" value="1"/>
</dbReference>
<dbReference type="GeneTree" id="ENSGT00940000153116"/>
<dbReference type="Gene3D" id="1.10.3350.20">
    <property type="entry name" value="Tmem141 protein family"/>
    <property type="match status" value="1"/>
</dbReference>
<sequence>MVNLGLSRVDDTVAAKHPGLQEYAVCQSHAFMKGIGTFITGIGAAFVLQKLINKKLPYPLQWNSCLLVLLVAGSAASYAVTRVETQKCSNLWIYLEKGQSLQGPKNRALDCYDKRRPLHRQTVILILSFISL</sequence>
<dbReference type="OMA" id="YPLQWNI"/>
<feature type="transmembrane region" description="Helical" evidence="1">
    <location>
        <begin position="30"/>
        <end position="48"/>
    </location>
</feature>
<evidence type="ECO:0000313" key="2">
    <source>
        <dbReference type="Ensembl" id="ENSCABP00000001949.1"/>
    </source>
</evidence>
<organism evidence="2 3">
    <name type="scientific">Chelonoidis abingdonii</name>
    <name type="common">Abingdon island giant tortoise</name>
    <name type="synonym">Testudo abingdonii</name>
    <dbReference type="NCBI Taxonomy" id="106734"/>
    <lineage>
        <taxon>Eukaryota</taxon>
        <taxon>Metazoa</taxon>
        <taxon>Chordata</taxon>
        <taxon>Craniata</taxon>
        <taxon>Vertebrata</taxon>
        <taxon>Euteleostomi</taxon>
        <taxon>Archelosauria</taxon>
        <taxon>Testudinata</taxon>
        <taxon>Testudines</taxon>
        <taxon>Cryptodira</taxon>
        <taxon>Durocryptodira</taxon>
        <taxon>Testudinoidea</taxon>
        <taxon>Testudinidae</taxon>
        <taxon>Chelonoidis</taxon>
    </lineage>
</organism>
<protein>
    <submittedName>
        <fullName evidence="2">Transmembrane protein 141</fullName>
    </submittedName>
</protein>
<dbReference type="Pfam" id="PF15110">
    <property type="entry name" value="TMEM141"/>
    <property type="match status" value="1"/>
</dbReference>
<dbReference type="InterPro" id="IPR026788">
    <property type="entry name" value="Tmem141"/>
</dbReference>
<gene>
    <name evidence="2" type="primary">TMEM141</name>
</gene>
<accession>A0A8C0IK24</accession>
<dbReference type="InterPro" id="IPR038259">
    <property type="entry name" value="Tmem141_sf"/>
</dbReference>
<reference evidence="2" key="2">
    <citation type="submission" date="2025-09" db="UniProtKB">
        <authorList>
            <consortium name="Ensembl"/>
        </authorList>
    </citation>
    <scope>IDENTIFICATION</scope>
</reference>
<keyword evidence="1" id="KW-0472">Membrane</keyword>
<dbReference type="Proteomes" id="UP000694404">
    <property type="component" value="Unplaced"/>
</dbReference>
<dbReference type="AlphaFoldDB" id="A0A8C0IK24"/>
<evidence type="ECO:0000256" key="1">
    <source>
        <dbReference type="SAM" id="Phobius"/>
    </source>
</evidence>
<keyword evidence="1" id="KW-1133">Transmembrane helix</keyword>